<keyword evidence="2" id="KW-1185">Reference proteome</keyword>
<gene>
    <name evidence="1" type="ORF">NQF64_04140</name>
</gene>
<dbReference type="RefSeq" id="WP_266106542.1">
    <property type="nucleotide sequence ID" value="NZ_JANIDW010000001.1"/>
</dbReference>
<name>A0ABT3W6X0_9PROT</name>
<proteinExistence type="predicted"/>
<accession>A0ABT3W6X0</accession>
<sequence>MNQTTDAHLRSVTLEQLRRDFGVHGVMDRSSGAFDSAVTAPNSGIPSIFSTWTDPNIKRAIITPIKSEEVYGQAQKGDWLTDTAQFPFVELSGETASYGDYSQNGDSGANANWVQRQSFRFQTWTKWGEREAERMGAARLDWVSQKNEASISVLNKASNRINLFGVEGLQLRGALNDTALPAAIQPSPKIAPSGTATGGNDWMSTTDPVQVYNDIMKAFQQLSVQMGGNVTLESPLTLVIPTERQQCLLYTNQFRVSLRELIQQNLPNLTIETLPEAGSTLSGGLSKVTQMQLFLREVDGQETVTTAFTDKLRAHAVERYSSYIRQKKSQGTWGTIWFYPIACVTMVGI</sequence>
<organism evidence="1 2">
    <name type="scientific">Bombella saccharophila</name>
    <dbReference type="NCBI Taxonomy" id="2967338"/>
    <lineage>
        <taxon>Bacteria</taxon>
        <taxon>Pseudomonadati</taxon>
        <taxon>Pseudomonadota</taxon>
        <taxon>Alphaproteobacteria</taxon>
        <taxon>Acetobacterales</taxon>
        <taxon>Acetobacteraceae</taxon>
        <taxon>Bombella</taxon>
    </lineage>
</organism>
<protein>
    <submittedName>
        <fullName evidence="1">DUF2184 domain-containing protein</fullName>
    </submittedName>
</protein>
<evidence type="ECO:0000313" key="2">
    <source>
        <dbReference type="Proteomes" id="UP001165648"/>
    </source>
</evidence>
<comment type="caution">
    <text evidence="1">The sequence shown here is derived from an EMBL/GenBank/DDBJ whole genome shotgun (WGS) entry which is preliminary data.</text>
</comment>
<dbReference type="EMBL" id="JANIDW010000001">
    <property type="protein sequence ID" value="MCX5614433.1"/>
    <property type="molecule type" value="Genomic_DNA"/>
</dbReference>
<dbReference type="Proteomes" id="UP001165648">
    <property type="component" value="Unassembled WGS sequence"/>
</dbReference>
<reference evidence="1 2" key="1">
    <citation type="submission" date="2022-07" db="EMBL/GenBank/DDBJ databases">
        <title>Bombella genomes.</title>
        <authorList>
            <person name="Harer L."/>
            <person name="Styblova S."/>
            <person name="Ehrmann M."/>
        </authorList>
    </citation>
    <scope>NUCLEOTIDE SEQUENCE [LARGE SCALE GENOMIC DNA]</scope>
    <source>
        <strain evidence="1 2">TMW 2.2558</strain>
    </source>
</reference>
<evidence type="ECO:0000313" key="1">
    <source>
        <dbReference type="EMBL" id="MCX5614433.1"/>
    </source>
</evidence>